<dbReference type="Proteomes" id="UP000198642">
    <property type="component" value="Unassembled WGS sequence"/>
</dbReference>
<evidence type="ECO:0000313" key="3">
    <source>
        <dbReference type="EMBL" id="SFB00016.1"/>
    </source>
</evidence>
<dbReference type="Pfam" id="PF02302">
    <property type="entry name" value="PTS_IIB"/>
    <property type="match status" value="1"/>
</dbReference>
<dbReference type="CDD" id="cd05563">
    <property type="entry name" value="PTS_IIB_ascorbate"/>
    <property type="match status" value="1"/>
</dbReference>
<dbReference type="AlphaFoldDB" id="A0A1I0XHV1"/>
<reference evidence="3 4" key="1">
    <citation type="submission" date="2016-10" db="EMBL/GenBank/DDBJ databases">
        <authorList>
            <person name="de Groot N.N."/>
        </authorList>
    </citation>
    <scope>NUCLEOTIDE SEQUENCE [LARGE SCALE GENOMIC DNA]</scope>
    <source>
        <strain evidence="3 4">CGMCC 1.3702</strain>
    </source>
</reference>
<protein>
    <submittedName>
        <fullName evidence="3">PTS system IIB component, L-Asc family (TC 4.A.7)</fullName>
    </submittedName>
</protein>
<dbReference type="GO" id="GO:0008982">
    <property type="term" value="F:protein-N(PI)-phosphohistidine-sugar phosphotransferase activity"/>
    <property type="evidence" value="ECO:0007669"/>
    <property type="project" value="InterPro"/>
</dbReference>
<dbReference type="InterPro" id="IPR036095">
    <property type="entry name" value="PTS_EIIB-like_sf"/>
</dbReference>
<dbReference type="EMBL" id="FOJW01000005">
    <property type="protein sequence ID" value="SFB00016.1"/>
    <property type="molecule type" value="Genomic_DNA"/>
</dbReference>
<keyword evidence="4" id="KW-1185">Reference proteome</keyword>
<proteinExistence type="predicted"/>
<dbReference type="InterPro" id="IPR003501">
    <property type="entry name" value="PTS_EIIB_2/3"/>
</dbReference>
<evidence type="ECO:0000259" key="2">
    <source>
        <dbReference type="PROSITE" id="PS51099"/>
    </source>
</evidence>
<dbReference type="SUPFAM" id="SSF52794">
    <property type="entry name" value="PTS system IIB component-like"/>
    <property type="match status" value="1"/>
</dbReference>
<dbReference type="PROSITE" id="PS51099">
    <property type="entry name" value="PTS_EIIB_TYPE_2"/>
    <property type="match status" value="1"/>
</dbReference>
<name>A0A1I0XHV1_9BACI</name>
<evidence type="ECO:0000256" key="1">
    <source>
        <dbReference type="ARBA" id="ARBA00022679"/>
    </source>
</evidence>
<dbReference type="STRING" id="237679.SAMN04488072_10544"/>
<dbReference type="GO" id="GO:0009401">
    <property type="term" value="P:phosphoenolpyruvate-dependent sugar phosphotransferase system"/>
    <property type="evidence" value="ECO:0007669"/>
    <property type="project" value="InterPro"/>
</dbReference>
<evidence type="ECO:0000313" key="4">
    <source>
        <dbReference type="Proteomes" id="UP000198642"/>
    </source>
</evidence>
<dbReference type="InterPro" id="IPR013011">
    <property type="entry name" value="PTS_EIIB_2"/>
</dbReference>
<organism evidence="3 4">
    <name type="scientific">Lentibacillus halodurans</name>
    <dbReference type="NCBI Taxonomy" id="237679"/>
    <lineage>
        <taxon>Bacteria</taxon>
        <taxon>Bacillati</taxon>
        <taxon>Bacillota</taxon>
        <taxon>Bacilli</taxon>
        <taxon>Bacillales</taxon>
        <taxon>Bacillaceae</taxon>
        <taxon>Lentibacillus</taxon>
    </lineage>
</organism>
<feature type="domain" description="PTS EIIB type-2" evidence="2">
    <location>
        <begin position="2"/>
        <end position="90"/>
    </location>
</feature>
<dbReference type="Gene3D" id="3.40.50.2300">
    <property type="match status" value="1"/>
</dbReference>
<keyword evidence="1" id="KW-0808">Transferase</keyword>
<gene>
    <name evidence="3" type="ORF">SAMN04488072_10544</name>
</gene>
<accession>A0A1I0XHV1</accession>
<sequence>MMKVLTVCGLGQGTSLILKMNVEQALNDKGIQADVEHTDVSAASSMQADYIITSNELAESLVAHDAKVVIVNNYFDMDEINQAIDGHMET</sequence>